<organism evidence="12 13">
    <name type="scientific">Agarivorans gilvus</name>
    <dbReference type="NCBI Taxonomy" id="680279"/>
    <lineage>
        <taxon>Bacteria</taxon>
        <taxon>Pseudomonadati</taxon>
        <taxon>Pseudomonadota</taxon>
        <taxon>Gammaproteobacteria</taxon>
        <taxon>Alteromonadales</taxon>
        <taxon>Alteromonadaceae</taxon>
        <taxon>Agarivorans</taxon>
    </lineage>
</organism>
<dbReference type="PANTHER" id="PTHR30329">
    <property type="entry name" value="STATOR ELEMENT OF FLAGELLAR MOTOR COMPLEX"/>
    <property type="match status" value="1"/>
</dbReference>
<keyword evidence="4 8" id="KW-0564">Palmitate</keyword>
<comment type="caution">
    <text evidence="12">The sequence shown here is derived from an EMBL/GenBank/DDBJ whole genome shotgun (WGS) entry which is preliminary data.</text>
</comment>
<dbReference type="EMBL" id="BMDY01000001">
    <property type="protein sequence ID" value="GGA92810.1"/>
    <property type="molecule type" value="Genomic_DNA"/>
</dbReference>
<comment type="subcellular location">
    <subcellularLocation>
        <location evidence="8">Cell outer membrane</location>
        <topology evidence="8">Lipid-anchor</topology>
    </subcellularLocation>
</comment>
<evidence type="ECO:0000256" key="3">
    <source>
        <dbReference type="ARBA" id="ARBA00023136"/>
    </source>
</evidence>
<protein>
    <recommendedName>
        <fullName evidence="8">Peptidoglycan-associated lipoprotein</fullName>
        <shortName evidence="8">PAL</shortName>
    </recommendedName>
</protein>
<dbReference type="PRINTS" id="PR01021">
    <property type="entry name" value="OMPADOMAIN"/>
</dbReference>
<dbReference type="Pfam" id="PF00691">
    <property type="entry name" value="OmpA"/>
    <property type="match status" value="1"/>
</dbReference>
<dbReference type="PROSITE" id="PS51257">
    <property type="entry name" value="PROKAR_LIPOPROTEIN"/>
    <property type="match status" value="1"/>
</dbReference>
<evidence type="ECO:0000256" key="5">
    <source>
        <dbReference type="ARBA" id="ARBA00023237"/>
    </source>
</evidence>
<evidence type="ECO:0000256" key="7">
    <source>
        <dbReference type="ARBA" id="ARBA00023306"/>
    </source>
</evidence>
<dbReference type="CDD" id="cd07185">
    <property type="entry name" value="OmpA_C-like"/>
    <property type="match status" value="1"/>
</dbReference>
<dbReference type="Proteomes" id="UP000651977">
    <property type="component" value="Unassembled WGS sequence"/>
</dbReference>
<name>A0ABQ1HWL4_9ALTE</name>
<comment type="similarity">
    <text evidence="8">Belongs to the Pal lipoprotein family.</text>
</comment>
<dbReference type="PROSITE" id="PS51123">
    <property type="entry name" value="OMPA_2"/>
    <property type="match status" value="1"/>
</dbReference>
<evidence type="ECO:0000256" key="2">
    <source>
        <dbReference type="ARBA" id="ARBA00022729"/>
    </source>
</evidence>
<accession>A0ABQ1HWL4</accession>
<sequence length="185" mass="19892">MQFERLIKTLFLGLALTGLAACSSNSASDSEVTEAGQTGTEVVGGTGNQQNAGGVEVGGVDPVLSIEEQERQKAAELRQSQVVYFEFDRADIRDEFAEILEAHASYLRDNPSVSVLIEGHTDEKGTPEYNIALGERRGKAVAKYLQSLGVLASQISIVSYGEEKPVDSAHTDAAMAKNRRAVLVY</sequence>
<evidence type="ECO:0000256" key="4">
    <source>
        <dbReference type="ARBA" id="ARBA00023139"/>
    </source>
</evidence>
<dbReference type="RefSeq" id="WP_055731789.1">
    <property type="nucleotide sequence ID" value="NZ_BMDY01000001.1"/>
</dbReference>
<dbReference type="InterPro" id="IPR039001">
    <property type="entry name" value="Pal"/>
</dbReference>
<dbReference type="HAMAP" id="MF_02204">
    <property type="entry name" value="Pal"/>
    <property type="match status" value="1"/>
</dbReference>
<feature type="signal peptide" evidence="10">
    <location>
        <begin position="1"/>
        <end position="27"/>
    </location>
</feature>
<keyword evidence="3 8" id="KW-0472">Membrane</keyword>
<dbReference type="Gene3D" id="3.30.1330.60">
    <property type="entry name" value="OmpA-like domain"/>
    <property type="match status" value="1"/>
</dbReference>
<dbReference type="InterPro" id="IPR014169">
    <property type="entry name" value="Pal_lipo_C"/>
</dbReference>
<feature type="domain" description="OmpA-like" evidence="11">
    <location>
        <begin position="72"/>
        <end position="185"/>
    </location>
</feature>
<keyword evidence="1 8" id="KW-0132">Cell division</keyword>
<dbReference type="NCBIfam" id="TIGR02802">
    <property type="entry name" value="Pal_lipo"/>
    <property type="match status" value="1"/>
</dbReference>
<dbReference type="InterPro" id="IPR006664">
    <property type="entry name" value="OMP_bac"/>
</dbReference>
<comment type="function">
    <text evidence="8">Part of the Tol-Pal system, which plays a role in outer membrane invagination during cell division and is important for maintaining outer membrane integrity.</text>
</comment>
<evidence type="ECO:0000259" key="11">
    <source>
        <dbReference type="PROSITE" id="PS51123"/>
    </source>
</evidence>
<keyword evidence="5 8" id="KW-0998">Cell outer membrane</keyword>
<proteinExistence type="inferred from homology"/>
<keyword evidence="7 8" id="KW-0131">Cell cycle</keyword>
<keyword evidence="6 8" id="KW-0449">Lipoprotein</keyword>
<feature type="region of interest" description="Disordered" evidence="9">
    <location>
        <begin position="27"/>
        <end position="55"/>
    </location>
</feature>
<evidence type="ECO:0000256" key="9">
    <source>
        <dbReference type="SAM" id="MobiDB-lite"/>
    </source>
</evidence>
<gene>
    <name evidence="8 12" type="primary">pal</name>
    <name evidence="12" type="ORF">GCM10007414_01760</name>
</gene>
<keyword evidence="2 8" id="KW-0732">Signal</keyword>
<evidence type="ECO:0000256" key="1">
    <source>
        <dbReference type="ARBA" id="ARBA00022618"/>
    </source>
</evidence>
<evidence type="ECO:0000313" key="12">
    <source>
        <dbReference type="EMBL" id="GGA92810.1"/>
    </source>
</evidence>
<dbReference type="InterPro" id="IPR036737">
    <property type="entry name" value="OmpA-like_sf"/>
</dbReference>
<dbReference type="InterPro" id="IPR050330">
    <property type="entry name" value="Bact_OuterMem_StrucFunc"/>
</dbReference>
<feature type="chain" id="PRO_5045165041" description="Peptidoglycan-associated lipoprotein" evidence="10">
    <location>
        <begin position="28"/>
        <end position="185"/>
    </location>
</feature>
<dbReference type="PANTHER" id="PTHR30329:SF21">
    <property type="entry name" value="LIPOPROTEIN YIAD-RELATED"/>
    <property type="match status" value="1"/>
</dbReference>
<evidence type="ECO:0000256" key="8">
    <source>
        <dbReference type="HAMAP-Rule" id="MF_02204"/>
    </source>
</evidence>
<evidence type="ECO:0000256" key="6">
    <source>
        <dbReference type="ARBA" id="ARBA00023288"/>
    </source>
</evidence>
<keyword evidence="13" id="KW-1185">Reference proteome</keyword>
<dbReference type="SUPFAM" id="SSF103088">
    <property type="entry name" value="OmpA-like"/>
    <property type="match status" value="1"/>
</dbReference>
<reference evidence="13" key="1">
    <citation type="journal article" date="2019" name="Int. J. Syst. Evol. Microbiol.">
        <title>The Global Catalogue of Microorganisms (GCM) 10K type strain sequencing project: providing services to taxonomists for standard genome sequencing and annotation.</title>
        <authorList>
            <consortium name="The Broad Institute Genomics Platform"/>
            <consortium name="The Broad Institute Genome Sequencing Center for Infectious Disease"/>
            <person name="Wu L."/>
            <person name="Ma J."/>
        </authorList>
    </citation>
    <scope>NUCLEOTIDE SEQUENCE [LARGE SCALE GENOMIC DNA]</scope>
    <source>
        <strain evidence="13">CGMCC 1.10131</strain>
    </source>
</reference>
<dbReference type="InterPro" id="IPR006665">
    <property type="entry name" value="OmpA-like"/>
</dbReference>
<evidence type="ECO:0000313" key="13">
    <source>
        <dbReference type="Proteomes" id="UP000651977"/>
    </source>
</evidence>
<comment type="subunit">
    <text evidence="8">The Tol-Pal system is composed of five core proteins: the inner membrane proteins TolA, TolQ and TolR, the periplasmic protein TolB and the outer membrane protein Pal. They form a network linking the inner and outer membranes and the peptidoglycan layer.</text>
</comment>
<evidence type="ECO:0000256" key="10">
    <source>
        <dbReference type="SAM" id="SignalP"/>
    </source>
</evidence>